<dbReference type="Pfam" id="PF00702">
    <property type="entry name" value="Hydrolase"/>
    <property type="match status" value="1"/>
</dbReference>
<proteinExistence type="predicted"/>
<accession>A0ABX8ECY9</accession>
<dbReference type="InterPro" id="IPR051540">
    <property type="entry name" value="S-2-haloacid_dehalogenase"/>
</dbReference>
<dbReference type="PANTHER" id="PTHR43316">
    <property type="entry name" value="HYDROLASE, HALOACID DELAHOGENASE-RELATED"/>
    <property type="match status" value="1"/>
</dbReference>
<gene>
    <name evidence="2" type="primary">hdl IVa</name>
    <name evidence="2" type="ORF">ENKNEFLB_00679</name>
</gene>
<dbReference type="Proteomes" id="UP000679307">
    <property type="component" value="Chromosome"/>
</dbReference>
<dbReference type="EC" id="3.8.1.2" evidence="2"/>
<dbReference type="PANTHER" id="PTHR43316:SF9">
    <property type="entry name" value="ACID DEHALOGENASE, PUTATIVE (AFU_ORTHOLOGUE AFUA_6G14460)-RELATED"/>
    <property type="match status" value="1"/>
</dbReference>
<name>A0ABX8ECY9_9ACTN</name>
<evidence type="ECO:0000256" key="1">
    <source>
        <dbReference type="ARBA" id="ARBA00022801"/>
    </source>
</evidence>
<dbReference type="NCBIfam" id="TIGR01549">
    <property type="entry name" value="HAD-SF-IA-v1"/>
    <property type="match status" value="1"/>
</dbReference>
<reference evidence="2 3" key="1">
    <citation type="submission" date="2021-05" db="EMBL/GenBank/DDBJ databases">
        <title>Complete genome of Nocardioides aquaticus KCTC 9944T isolated from meromictic and hypersaline Ekho Lake, Antarctica.</title>
        <authorList>
            <person name="Hwang K."/>
            <person name="Kim K.M."/>
            <person name="Choe H."/>
        </authorList>
    </citation>
    <scope>NUCLEOTIDE SEQUENCE [LARGE SCALE GENOMIC DNA]</scope>
    <source>
        <strain evidence="2 3">KCTC 9944</strain>
    </source>
</reference>
<dbReference type="EMBL" id="CP075371">
    <property type="protein sequence ID" value="QVT78306.1"/>
    <property type="molecule type" value="Genomic_DNA"/>
</dbReference>
<protein>
    <submittedName>
        <fullName evidence="2">(S)-2-haloacid dehalogenase 4A</fullName>
        <ecNumber evidence="2">3.8.1.2</ecNumber>
    </submittedName>
</protein>
<dbReference type="InterPro" id="IPR036412">
    <property type="entry name" value="HAD-like_sf"/>
</dbReference>
<dbReference type="Gene3D" id="1.10.150.750">
    <property type="match status" value="1"/>
</dbReference>
<dbReference type="InterPro" id="IPR023214">
    <property type="entry name" value="HAD_sf"/>
</dbReference>
<dbReference type="Gene3D" id="3.40.50.1000">
    <property type="entry name" value="HAD superfamily/HAD-like"/>
    <property type="match status" value="1"/>
</dbReference>
<sequence>MIVTFDLFSALTDTRTGASRTFDAIARRRGWSQTGEELYDRWDGCNKAAQRTAEHPTSFREVSLGALAEAYGALGVDPALAGADLAELHAGAGDWPLWPDVAAGVAAVAEQARVGLLSNVDDDLARLTRAHALVDPSLVLSSQRLGAFKPDPRIYAAAVDAAAPDRLIHVAASARDVRGALEAGIDVVRLVRPGHAVDPDGPAPAHEVTDAAELPAVRRDLARRA</sequence>
<dbReference type="RefSeq" id="WP_214057903.1">
    <property type="nucleotide sequence ID" value="NZ_BAAAHS010000104.1"/>
</dbReference>
<evidence type="ECO:0000313" key="2">
    <source>
        <dbReference type="EMBL" id="QVT78306.1"/>
    </source>
</evidence>
<dbReference type="GO" id="GO:0018784">
    <property type="term" value="F:(S)-2-haloacid dehalogenase activity"/>
    <property type="evidence" value="ECO:0007669"/>
    <property type="project" value="UniProtKB-EC"/>
</dbReference>
<dbReference type="SUPFAM" id="SSF56784">
    <property type="entry name" value="HAD-like"/>
    <property type="match status" value="1"/>
</dbReference>
<keyword evidence="3" id="KW-1185">Reference proteome</keyword>
<organism evidence="2 3">
    <name type="scientific">Nocardioides aquaticus</name>
    <dbReference type="NCBI Taxonomy" id="160826"/>
    <lineage>
        <taxon>Bacteria</taxon>
        <taxon>Bacillati</taxon>
        <taxon>Actinomycetota</taxon>
        <taxon>Actinomycetes</taxon>
        <taxon>Propionibacteriales</taxon>
        <taxon>Nocardioidaceae</taxon>
        <taxon>Nocardioides</taxon>
    </lineage>
</organism>
<dbReference type="InterPro" id="IPR006439">
    <property type="entry name" value="HAD-SF_hydro_IA"/>
</dbReference>
<keyword evidence="1 2" id="KW-0378">Hydrolase</keyword>
<evidence type="ECO:0000313" key="3">
    <source>
        <dbReference type="Proteomes" id="UP000679307"/>
    </source>
</evidence>